<dbReference type="Proteomes" id="UP001283361">
    <property type="component" value="Unassembled WGS sequence"/>
</dbReference>
<feature type="region of interest" description="Disordered" evidence="1">
    <location>
        <begin position="91"/>
        <end position="116"/>
    </location>
</feature>
<keyword evidence="3" id="KW-1185">Reference proteome</keyword>
<name>A0AAE0YXC7_9GAST</name>
<gene>
    <name evidence="2" type="ORF">RRG08_005633</name>
</gene>
<proteinExistence type="predicted"/>
<evidence type="ECO:0000313" key="2">
    <source>
        <dbReference type="EMBL" id="KAK3759008.1"/>
    </source>
</evidence>
<comment type="caution">
    <text evidence="2">The sequence shown here is derived from an EMBL/GenBank/DDBJ whole genome shotgun (WGS) entry which is preliminary data.</text>
</comment>
<evidence type="ECO:0000313" key="3">
    <source>
        <dbReference type="Proteomes" id="UP001283361"/>
    </source>
</evidence>
<organism evidence="2 3">
    <name type="scientific">Elysia crispata</name>
    <name type="common">lettuce slug</name>
    <dbReference type="NCBI Taxonomy" id="231223"/>
    <lineage>
        <taxon>Eukaryota</taxon>
        <taxon>Metazoa</taxon>
        <taxon>Spiralia</taxon>
        <taxon>Lophotrochozoa</taxon>
        <taxon>Mollusca</taxon>
        <taxon>Gastropoda</taxon>
        <taxon>Heterobranchia</taxon>
        <taxon>Euthyneura</taxon>
        <taxon>Panpulmonata</taxon>
        <taxon>Sacoglossa</taxon>
        <taxon>Placobranchoidea</taxon>
        <taxon>Plakobranchidae</taxon>
        <taxon>Elysia</taxon>
    </lineage>
</organism>
<dbReference type="AlphaFoldDB" id="A0AAE0YXC7"/>
<sequence length="116" mass="12651">MGRANFKGCESQVVSKPAASFTSRDGLLKVTRLNLRGHKSPAMVLSSHLFGGLFSPFSISLIRERWLHPRWFTGASGRSLRHSLSPALSGQAAPLTTHYRHQGDSSPLDTAGQRPL</sequence>
<accession>A0AAE0YXC7</accession>
<protein>
    <submittedName>
        <fullName evidence="2">Uncharacterized protein</fullName>
    </submittedName>
</protein>
<reference evidence="2" key="1">
    <citation type="journal article" date="2023" name="G3 (Bethesda)">
        <title>A reference genome for the long-term kleptoplast-retaining sea slug Elysia crispata morphotype clarki.</title>
        <authorList>
            <person name="Eastman K.E."/>
            <person name="Pendleton A.L."/>
            <person name="Shaikh M.A."/>
            <person name="Suttiyut T."/>
            <person name="Ogas R."/>
            <person name="Tomko P."/>
            <person name="Gavelis G."/>
            <person name="Widhalm J.R."/>
            <person name="Wisecaver J.H."/>
        </authorList>
    </citation>
    <scope>NUCLEOTIDE SEQUENCE</scope>
    <source>
        <strain evidence="2">ECLA1</strain>
    </source>
</reference>
<evidence type="ECO:0000256" key="1">
    <source>
        <dbReference type="SAM" id="MobiDB-lite"/>
    </source>
</evidence>
<dbReference type="EMBL" id="JAWDGP010005176">
    <property type="protein sequence ID" value="KAK3759008.1"/>
    <property type="molecule type" value="Genomic_DNA"/>
</dbReference>